<evidence type="ECO:0000313" key="2">
    <source>
        <dbReference type="Proteomes" id="UP001597541"/>
    </source>
</evidence>
<comment type="caution">
    <text evidence="1">The sequence shown here is derived from an EMBL/GenBank/DDBJ whole genome shotgun (WGS) entry which is preliminary data.</text>
</comment>
<dbReference type="RefSeq" id="WP_377601489.1">
    <property type="nucleotide sequence ID" value="NZ_JBHUME010000005.1"/>
</dbReference>
<keyword evidence="2" id="KW-1185">Reference proteome</keyword>
<sequence length="61" mass="7158">MGKPLQIDEVWLKRIISNLEGMEYGSVSITVHDGRIMQIERTERKRFEQDTASVPQRTARR</sequence>
<dbReference type="InterPro" id="IPR018743">
    <property type="entry name" value="DUF2292"/>
</dbReference>
<name>A0ABW5PC75_9BACL</name>
<proteinExistence type="predicted"/>
<dbReference type="Pfam" id="PF10055">
    <property type="entry name" value="DUF2292"/>
    <property type="match status" value="1"/>
</dbReference>
<evidence type="ECO:0000313" key="1">
    <source>
        <dbReference type="EMBL" id="MFD2612193.1"/>
    </source>
</evidence>
<protein>
    <submittedName>
        <fullName evidence="1">YezD family protein</fullName>
    </submittedName>
</protein>
<gene>
    <name evidence="1" type="ORF">ACFSUF_07085</name>
</gene>
<organism evidence="1 2">
    <name type="scientific">Paenibacillus gansuensis</name>
    <dbReference type="NCBI Taxonomy" id="306542"/>
    <lineage>
        <taxon>Bacteria</taxon>
        <taxon>Bacillati</taxon>
        <taxon>Bacillota</taxon>
        <taxon>Bacilli</taxon>
        <taxon>Bacillales</taxon>
        <taxon>Paenibacillaceae</taxon>
        <taxon>Paenibacillus</taxon>
    </lineage>
</organism>
<accession>A0ABW5PC75</accession>
<dbReference type="EMBL" id="JBHUME010000005">
    <property type="protein sequence ID" value="MFD2612193.1"/>
    <property type="molecule type" value="Genomic_DNA"/>
</dbReference>
<reference evidence="2" key="1">
    <citation type="journal article" date="2019" name="Int. J. Syst. Evol. Microbiol.">
        <title>The Global Catalogue of Microorganisms (GCM) 10K type strain sequencing project: providing services to taxonomists for standard genome sequencing and annotation.</title>
        <authorList>
            <consortium name="The Broad Institute Genomics Platform"/>
            <consortium name="The Broad Institute Genome Sequencing Center for Infectious Disease"/>
            <person name="Wu L."/>
            <person name="Ma J."/>
        </authorList>
    </citation>
    <scope>NUCLEOTIDE SEQUENCE [LARGE SCALE GENOMIC DNA]</scope>
    <source>
        <strain evidence="2">KCTC 3950</strain>
    </source>
</reference>
<dbReference type="Proteomes" id="UP001597541">
    <property type="component" value="Unassembled WGS sequence"/>
</dbReference>